<dbReference type="GO" id="GO:0004844">
    <property type="term" value="F:uracil DNA N-glycosylase activity"/>
    <property type="evidence" value="ECO:0007669"/>
    <property type="project" value="InterPro"/>
</dbReference>
<dbReference type="GO" id="GO:0006284">
    <property type="term" value="P:base-excision repair"/>
    <property type="evidence" value="ECO:0007669"/>
    <property type="project" value="InterPro"/>
</dbReference>
<keyword evidence="6" id="KW-0411">Iron-sulfur</keyword>
<dbReference type="Pfam" id="PF03167">
    <property type="entry name" value="UDG"/>
    <property type="match status" value="1"/>
</dbReference>
<comment type="caution">
    <text evidence="11">The sequence shown here is derived from an EMBL/GenBank/DDBJ whole genome shotgun (WGS) entry which is preliminary data.</text>
</comment>
<dbReference type="InterPro" id="IPR051536">
    <property type="entry name" value="UDG_Type-4/5"/>
</dbReference>
<comment type="similarity">
    <text evidence="8">Belongs to the uracil-DNA glycosylase (UDG) superfamily. Type 5 (UDGb) family.</text>
</comment>
<dbReference type="InterPro" id="IPR044147">
    <property type="entry name" value="UdgB-like"/>
</dbReference>
<dbReference type="SMART" id="SM00987">
    <property type="entry name" value="UreE_C"/>
    <property type="match status" value="1"/>
</dbReference>
<accession>A0A2R7Y9Y8</accession>
<dbReference type="GO" id="GO:0046872">
    <property type="term" value="F:metal ion binding"/>
    <property type="evidence" value="ECO:0007669"/>
    <property type="project" value="UniProtKB-KW"/>
</dbReference>
<evidence type="ECO:0000256" key="1">
    <source>
        <dbReference type="ARBA" id="ARBA00022485"/>
    </source>
</evidence>
<keyword evidence="2" id="KW-0479">Metal-binding</keyword>
<evidence type="ECO:0000313" key="12">
    <source>
        <dbReference type="Proteomes" id="UP000244066"/>
    </source>
</evidence>
<evidence type="ECO:0000259" key="10">
    <source>
        <dbReference type="SMART" id="SM00986"/>
    </source>
</evidence>
<keyword evidence="1" id="KW-0004">4Fe-4S</keyword>
<sequence>MLSSLEELANTIVSCNKCPRLVYYRSYVAEKRPRRFLKEEYWAKPIPGFGDPNARLLVVGLAPAAHGGNRTGRMFTGDGSAETLMRALYSAGYASQPYSIHKDDGLRLEDAYLTAVVRCVPPKNMPSKEEIENCSTYLKNELFLLKNVRVIVALGMVAFKACIKNLSELGVKMPRPLPEFSHGAIYKLEGELFSRAAPVLIASYHPSRQNTQTGRLTQGMLNRVFKRARRLASV</sequence>
<dbReference type="Proteomes" id="UP000244066">
    <property type="component" value="Unassembled WGS sequence"/>
</dbReference>
<dbReference type="CDD" id="cd10031">
    <property type="entry name" value="UDG-F5_TTUDGB_like"/>
    <property type="match status" value="1"/>
</dbReference>
<dbReference type="GO" id="GO:0051539">
    <property type="term" value="F:4 iron, 4 sulfur cluster binding"/>
    <property type="evidence" value="ECO:0007669"/>
    <property type="project" value="UniProtKB-KW"/>
</dbReference>
<keyword evidence="5" id="KW-0408">Iron</keyword>
<dbReference type="EMBL" id="NDWU01000001">
    <property type="protein sequence ID" value="PUA34361.1"/>
    <property type="molecule type" value="Genomic_DNA"/>
</dbReference>
<dbReference type="InterPro" id="IPR036895">
    <property type="entry name" value="Uracil-DNA_glycosylase-like_sf"/>
</dbReference>
<name>A0A2R7Y9Y8_9ARCH</name>
<evidence type="ECO:0000256" key="8">
    <source>
        <dbReference type="ARBA" id="ARBA00023779"/>
    </source>
</evidence>
<gene>
    <name evidence="11" type="ORF">B9J98_00520</name>
</gene>
<dbReference type="SMART" id="SM00986">
    <property type="entry name" value="UDG"/>
    <property type="match status" value="1"/>
</dbReference>
<dbReference type="PANTHER" id="PTHR33693">
    <property type="entry name" value="TYPE-5 URACIL-DNA GLYCOSYLASE"/>
    <property type="match status" value="1"/>
</dbReference>
<evidence type="ECO:0000256" key="6">
    <source>
        <dbReference type="ARBA" id="ARBA00023014"/>
    </source>
</evidence>
<reference evidence="11 12" key="1">
    <citation type="submission" date="2017-04" db="EMBL/GenBank/DDBJ databases">
        <title>Draft Aigarchaeota genome from a New Zealand hot spring.</title>
        <authorList>
            <person name="Reysenbach A.-L."/>
            <person name="Donaho J.A."/>
            <person name="Gerhart J."/>
            <person name="Kelley J.F."/>
            <person name="Kouba K."/>
            <person name="Podar M."/>
            <person name="Stott M."/>
        </authorList>
    </citation>
    <scope>NUCLEOTIDE SEQUENCE [LARGE SCALE GENOMIC DNA]</scope>
    <source>
        <strain evidence="11">NZ13_MG1</strain>
    </source>
</reference>
<proteinExistence type="inferred from homology"/>
<dbReference type="GO" id="GO:0033958">
    <property type="term" value="F:DNA-deoxyinosine glycosylase activity"/>
    <property type="evidence" value="ECO:0007669"/>
    <property type="project" value="InterPro"/>
</dbReference>
<dbReference type="Gene3D" id="3.40.470.10">
    <property type="entry name" value="Uracil-DNA glycosylase-like domain"/>
    <property type="match status" value="1"/>
</dbReference>
<keyword evidence="7" id="KW-0234">DNA repair</keyword>
<dbReference type="SUPFAM" id="SSF52141">
    <property type="entry name" value="Uracil-DNA glycosylase-like"/>
    <property type="match status" value="1"/>
</dbReference>
<evidence type="ECO:0000313" key="11">
    <source>
        <dbReference type="EMBL" id="PUA34361.1"/>
    </source>
</evidence>
<evidence type="ECO:0000256" key="5">
    <source>
        <dbReference type="ARBA" id="ARBA00023004"/>
    </source>
</evidence>
<dbReference type="InterPro" id="IPR005122">
    <property type="entry name" value="Uracil-DNA_glycosylase-like"/>
</dbReference>
<protein>
    <recommendedName>
        <fullName evidence="9">Type-5 uracil-DNA glycosylase</fullName>
    </recommendedName>
</protein>
<evidence type="ECO:0000256" key="3">
    <source>
        <dbReference type="ARBA" id="ARBA00022763"/>
    </source>
</evidence>
<feature type="domain" description="Uracil-DNA glycosylase-like" evidence="10">
    <location>
        <begin position="47"/>
        <end position="225"/>
    </location>
</feature>
<evidence type="ECO:0000256" key="4">
    <source>
        <dbReference type="ARBA" id="ARBA00022801"/>
    </source>
</evidence>
<keyword evidence="3" id="KW-0227">DNA damage</keyword>
<evidence type="ECO:0000256" key="7">
    <source>
        <dbReference type="ARBA" id="ARBA00023204"/>
    </source>
</evidence>
<evidence type="ECO:0000256" key="2">
    <source>
        <dbReference type="ARBA" id="ARBA00022723"/>
    </source>
</evidence>
<dbReference type="AlphaFoldDB" id="A0A2R7Y9Y8"/>
<keyword evidence="4" id="KW-0378">Hydrolase</keyword>
<organism evidence="11 12">
    <name type="scientific">Candidatus Terraquivivens tikiterensis</name>
    <dbReference type="NCBI Taxonomy" id="1980982"/>
    <lineage>
        <taxon>Archaea</taxon>
        <taxon>Nitrososphaerota</taxon>
        <taxon>Candidatus Wolframiiraptoraceae</taxon>
        <taxon>Candidatus Terraquivivens</taxon>
    </lineage>
</organism>
<dbReference type="PANTHER" id="PTHR33693:SF3">
    <property type="entry name" value="TYPE-5 URACIL-DNA GLYCOSYLASE"/>
    <property type="match status" value="1"/>
</dbReference>
<evidence type="ECO:0000256" key="9">
    <source>
        <dbReference type="ARBA" id="ARBA00023887"/>
    </source>
</evidence>